<dbReference type="InterPro" id="IPR050557">
    <property type="entry name" value="RTX_toxin/Mannuronan_C5-epim"/>
</dbReference>
<feature type="compositionally biased region" description="Pro residues" evidence="3">
    <location>
        <begin position="495"/>
        <end position="512"/>
    </location>
</feature>
<keyword evidence="5" id="KW-1185">Reference proteome</keyword>
<dbReference type="SUPFAM" id="SSF101908">
    <property type="entry name" value="Putative isomerase YbhE"/>
    <property type="match status" value="1"/>
</dbReference>
<dbReference type="Pfam" id="PF00353">
    <property type="entry name" value="HemolysinCabind"/>
    <property type="match status" value="2"/>
</dbReference>
<dbReference type="AlphaFoldDB" id="A0A1Y0EIF5"/>
<evidence type="ECO:0000256" key="2">
    <source>
        <dbReference type="ARBA" id="ARBA00022525"/>
    </source>
</evidence>
<dbReference type="EC" id="4.2.2.3" evidence="4"/>
<gene>
    <name evidence="4" type="primary">algE7</name>
    <name evidence="4" type="ORF">LOKVESSMR4R_03807</name>
</gene>
<dbReference type="Proteomes" id="UP000195273">
    <property type="component" value="Chromosome"/>
</dbReference>
<dbReference type="GO" id="GO:0005576">
    <property type="term" value="C:extracellular region"/>
    <property type="evidence" value="ECO:0007669"/>
    <property type="project" value="UniProtKB-SubCell"/>
</dbReference>
<dbReference type="KEGG" id="lvs:LOKVESSMR4R_03807"/>
<keyword evidence="4" id="KW-0456">Lyase</keyword>
<dbReference type="Gene3D" id="2.150.10.10">
    <property type="entry name" value="Serralysin-like metalloprotease, C-terminal"/>
    <property type="match status" value="2"/>
</dbReference>
<reference evidence="4 5" key="1">
    <citation type="submission" date="2017-05" db="EMBL/GenBank/DDBJ databases">
        <title>Genome Sequence of Loktanella vestfoldensis Strain SMR4r Isolated from a Culture of the Diatom Skeletonema marinoi.</title>
        <authorList>
            <person name="Topel M."/>
            <person name="Pinder M.I.M."/>
            <person name="Johansson O.N."/>
            <person name="Kourtchenko O."/>
            <person name="Godhe A."/>
            <person name="Clarke A.K."/>
        </authorList>
    </citation>
    <scope>NUCLEOTIDE SEQUENCE [LARGE SCALE GENOMIC DNA]</scope>
    <source>
        <strain evidence="4 5">SMR4r</strain>
    </source>
</reference>
<dbReference type="OrthoDB" id="9342475at2"/>
<dbReference type="GO" id="GO:0045135">
    <property type="term" value="F:poly(beta-D-mannuronate) lyase activity"/>
    <property type="evidence" value="ECO:0007669"/>
    <property type="project" value="UniProtKB-EC"/>
</dbReference>
<evidence type="ECO:0000256" key="3">
    <source>
        <dbReference type="SAM" id="MobiDB-lite"/>
    </source>
</evidence>
<dbReference type="InterPro" id="IPR001343">
    <property type="entry name" value="Hemolysn_Ca-bd"/>
</dbReference>
<evidence type="ECO:0000313" key="5">
    <source>
        <dbReference type="Proteomes" id="UP000195273"/>
    </source>
</evidence>
<dbReference type="InterPro" id="IPR011049">
    <property type="entry name" value="Serralysin-like_metalloprot_C"/>
</dbReference>
<dbReference type="GO" id="GO:0005509">
    <property type="term" value="F:calcium ion binding"/>
    <property type="evidence" value="ECO:0007669"/>
    <property type="project" value="InterPro"/>
</dbReference>
<dbReference type="PRINTS" id="PR00313">
    <property type="entry name" value="CABNDNGRPT"/>
</dbReference>
<dbReference type="PROSITE" id="PS00330">
    <property type="entry name" value="HEMOLYSIN_CALCIUM"/>
    <property type="match status" value="2"/>
</dbReference>
<evidence type="ECO:0000256" key="1">
    <source>
        <dbReference type="ARBA" id="ARBA00004613"/>
    </source>
</evidence>
<dbReference type="PANTHER" id="PTHR38340:SF1">
    <property type="entry name" value="S-LAYER PROTEIN"/>
    <property type="match status" value="1"/>
</dbReference>
<keyword evidence="2" id="KW-0964">Secreted</keyword>
<protein>
    <submittedName>
        <fullName evidence="4">Alginate lyase 7</fullName>
        <ecNumber evidence="4">4.2.2.3</ecNumber>
    </submittedName>
</protein>
<evidence type="ECO:0000313" key="4">
    <source>
        <dbReference type="EMBL" id="ARU03072.1"/>
    </source>
</evidence>
<comment type="subcellular location">
    <subcellularLocation>
        <location evidence="1">Secreted</location>
    </subcellularLocation>
</comment>
<dbReference type="RefSeq" id="WP_087212078.1">
    <property type="nucleotide sequence ID" value="NZ_CP021431.1"/>
</dbReference>
<organism evidence="4 5">
    <name type="scientific">Yoonia vestfoldensis</name>
    <dbReference type="NCBI Taxonomy" id="245188"/>
    <lineage>
        <taxon>Bacteria</taxon>
        <taxon>Pseudomonadati</taxon>
        <taxon>Pseudomonadota</taxon>
        <taxon>Alphaproteobacteria</taxon>
        <taxon>Rhodobacterales</taxon>
        <taxon>Paracoccaceae</taxon>
        <taxon>Yoonia</taxon>
    </lineage>
</organism>
<accession>A0A1Y0EIF5</accession>
<dbReference type="SUPFAM" id="SSF51120">
    <property type="entry name" value="beta-Roll"/>
    <property type="match status" value="2"/>
</dbReference>
<dbReference type="PANTHER" id="PTHR38340">
    <property type="entry name" value="S-LAYER PROTEIN"/>
    <property type="match status" value="1"/>
</dbReference>
<name>A0A1Y0EIF5_9RHOB</name>
<sequence length="648" mass="66488">MSTIVPVRYLTTPDESTWSRIIDLDIIRLDGTDNLVGITRFDGALQSWDISDPIIDTGALHRLQGGDVAGGGGSVLTLDTAAGPVLLTGGGADGAFQQISLTGGAWQVIDSLPIFAGFRPDLVVHQGGAQFVYGGLADAAGIAGWHFDAGGTFIGPLATITTGGKVHAITSADGFVYSVDATNRLTGWQVDATGGLSEITALTAESGLWIADATALQTSVVAGVTYLVMAAAGSSSLTVIEVGAQGALTIRDHVMDTLQTRFGGATALDIVTEGGRSYVIAGGADDGISVFALLPGGQLVALAHIADTTEIGLDNVSAIAARSAEDRLDIFVASSSETGITQLRLDTGGAGITATATLAGGLLSGTGGDDILLGGAGDDLILGGAGHDILRDGAGEDILTGGPGADVFILVADGQTDTITDFTLGEDRLDLSLWPMLRDISQLTMAITPTGFIIRYGDEDLIIHSADGNPIDYRLLSNADVLGGMRLPGTLSPGFPGPETPPPALTPTPPDIAPDQGDPFSMQAAKRALVDSKITDLRSALQNQPAAPPSSDKVVTGTQGNDVLIGGAGADVFIFNHGRDVIADFEQGIDRIILDARLWTGLTSAADLLLVYGRQDGARVTIDFGNNDILMIDGVTDYATLANDIALF</sequence>
<feature type="region of interest" description="Disordered" evidence="3">
    <location>
        <begin position="488"/>
        <end position="519"/>
    </location>
</feature>
<proteinExistence type="predicted"/>
<dbReference type="InterPro" id="IPR018511">
    <property type="entry name" value="Hemolysin-typ_Ca-bd_CS"/>
</dbReference>
<dbReference type="EMBL" id="CP021431">
    <property type="protein sequence ID" value="ARU03072.1"/>
    <property type="molecule type" value="Genomic_DNA"/>
</dbReference>